<dbReference type="eggNOG" id="COG2202">
    <property type="taxonomic scope" value="Bacteria"/>
</dbReference>
<dbReference type="InterPro" id="IPR001610">
    <property type="entry name" value="PAC"/>
</dbReference>
<dbReference type="Pfam" id="PF13426">
    <property type="entry name" value="PAS_9"/>
    <property type="match status" value="1"/>
</dbReference>
<reference evidence="7 8" key="2">
    <citation type="journal article" date="2010" name="Stand. Genomic Sci.">
        <title>Complete genome sequence of Nakamurella multipartita type strain (Y-104).</title>
        <authorList>
            <person name="Tice H."/>
            <person name="Mayilraj S."/>
            <person name="Sims D."/>
            <person name="Lapidus A."/>
            <person name="Nolan M."/>
            <person name="Lucas S."/>
            <person name="Glavina Del Rio T."/>
            <person name="Copeland A."/>
            <person name="Cheng J.F."/>
            <person name="Meincke L."/>
            <person name="Bruce D."/>
            <person name="Goodwin L."/>
            <person name="Pitluck S."/>
            <person name="Ivanova N."/>
            <person name="Mavromatis K."/>
            <person name="Ovchinnikova G."/>
            <person name="Pati A."/>
            <person name="Chen A."/>
            <person name="Palaniappan K."/>
            <person name="Land M."/>
            <person name="Hauser L."/>
            <person name="Chang Y.J."/>
            <person name="Jeffries C.D."/>
            <person name="Detter J.C."/>
            <person name="Brettin T."/>
            <person name="Rohde M."/>
            <person name="Goker M."/>
            <person name="Bristow J."/>
            <person name="Eisen J.A."/>
            <person name="Markowitz V."/>
            <person name="Hugenholtz P."/>
            <person name="Kyrpides N.C."/>
            <person name="Klenk H.P."/>
            <person name="Chen F."/>
        </authorList>
    </citation>
    <scope>NUCLEOTIDE SEQUENCE [LARGE SCALE GENOMIC DNA]</scope>
    <source>
        <strain evidence="8">ATCC 700099 / DSM 44233 / CIP 104796 / JCM 9543 / NBRC 105858 / Y-104</strain>
    </source>
</reference>
<feature type="domain" description="ANTAR" evidence="6">
    <location>
        <begin position="119"/>
        <end position="180"/>
    </location>
</feature>
<dbReference type="PDB" id="6HMJ">
    <property type="method" value="X-ray"/>
    <property type="resolution" value="2.51 A"/>
    <property type="chains" value="A/B/C/D=1-365"/>
</dbReference>
<dbReference type="Gene3D" id="1.10.10.10">
    <property type="entry name" value="Winged helix-like DNA-binding domain superfamily/Winged helix DNA-binding domain"/>
    <property type="match status" value="1"/>
</dbReference>
<dbReference type="InterPro" id="IPR005561">
    <property type="entry name" value="ANTAR"/>
</dbReference>
<keyword evidence="9" id="KW-0002">3D-structure</keyword>
<feature type="binding site" evidence="9">
    <location>
        <position position="284"/>
    </location>
    <ligand>
        <name>FMN</name>
        <dbReference type="ChEBI" id="CHEBI:58210"/>
    </ligand>
</feature>
<feature type="domain" description="PAS" evidence="4">
    <location>
        <begin position="1"/>
        <end position="71"/>
    </location>
</feature>
<evidence type="ECO:0000259" key="5">
    <source>
        <dbReference type="PROSITE" id="PS50113"/>
    </source>
</evidence>
<dbReference type="SUPFAM" id="SSF55785">
    <property type="entry name" value="PYP-like sensor domain (PAS domain)"/>
    <property type="match status" value="2"/>
</dbReference>
<feature type="binding site" evidence="9">
    <location>
        <position position="316"/>
    </location>
    <ligand>
        <name>FMN</name>
        <dbReference type="ChEBI" id="CHEBI:58210"/>
    </ligand>
</feature>
<reference evidence="8" key="1">
    <citation type="submission" date="2009-09" db="EMBL/GenBank/DDBJ databases">
        <title>The complete genome of Nakamurella multipartita DSM 44233.</title>
        <authorList>
            <consortium name="US DOE Joint Genome Institute (JGI-PGF)"/>
            <person name="Lucas S."/>
            <person name="Copeland A."/>
            <person name="Lapidus A."/>
            <person name="Glavina del Rio T."/>
            <person name="Dalin E."/>
            <person name="Tice H."/>
            <person name="Bruce D."/>
            <person name="Goodwin L."/>
            <person name="Pitluck S."/>
            <person name="Kyrpides N."/>
            <person name="Mavromatis K."/>
            <person name="Ivanova N."/>
            <person name="Ovchinnikova G."/>
            <person name="Sims D."/>
            <person name="Meincke L."/>
            <person name="Brettin T."/>
            <person name="Detter J.C."/>
            <person name="Han C."/>
            <person name="Larimer F."/>
            <person name="Land M."/>
            <person name="Hauser L."/>
            <person name="Markowitz V."/>
            <person name="Cheng J.-F."/>
            <person name="Hugenholtz P."/>
            <person name="Woyke T."/>
            <person name="Wu D."/>
            <person name="Klenk H.-P."/>
            <person name="Eisen J.A."/>
        </authorList>
    </citation>
    <scope>NUCLEOTIDE SEQUENCE [LARGE SCALE GENOMIC DNA]</scope>
    <source>
        <strain evidence="8">ATCC 700099 / DSM 44233 / CIP 104796 / JCM 9543 / NBRC 105858 / Y-104</strain>
    </source>
</reference>
<dbReference type="NCBIfam" id="TIGR00229">
    <property type="entry name" value="sensory_box"/>
    <property type="match status" value="1"/>
</dbReference>
<feature type="binding site" evidence="9">
    <location>
        <position position="347"/>
    </location>
    <ligand>
        <name>FMN</name>
        <dbReference type="ChEBI" id="CHEBI:58210"/>
    </ligand>
</feature>
<dbReference type="Proteomes" id="UP000002218">
    <property type="component" value="Chromosome"/>
</dbReference>
<reference evidence="9" key="3">
    <citation type="journal article" date="2019" name="Nat. Chem. Biol.">
        <title>A blue light receptor that mediates RNA binding and translational regulation.</title>
        <authorList>
            <person name="Weber A.M."/>
            <person name="Kaiser J."/>
            <person name="Ziegler T."/>
            <person name="Pilsl S."/>
            <person name="Renzl C."/>
            <person name="Sixt L."/>
            <person name="Pietruschka G."/>
            <person name="Moniot S."/>
            <person name="Kakoti A."/>
            <person name="Juraschitz M."/>
            <person name="Schrottke S."/>
            <person name="Lledo Bryant L."/>
            <person name="Steegborn C."/>
            <person name="Bittl R."/>
            <person name="Mayer G."/>
            <person name="Moglich A."/>
        </authorList>
    </citation>
    <scope>X-RAY CRYSTALLOGRAPHY (2.51 ANGSTROMS) IN COMPLEX WITH FMN</scope>
</reference>
<dbReference type="AlphaFoldDB" id="C8XJT7"/>
<keyword evidence="2 9" id="KW-0288">FMN</keyword>
<feature type="binding site" evidence="9">
    <location>
        <position position="288"/>
    </location>
    <ligand>
        <name>FMN</name>
        <dbReference type="ChEBI" id="CHEBI:58210"/>
    </ligand>
</feature>
<dbReference type="GO" id="GO:0000166">
    <property type="term" value="F:nucleotide binding"/>
    <property type="evidence" value="ECO:0007669"/>
    <property type="project" value="UniProtKB-KW"/>
</dbReference>
<proteinExistence type="evidence at protein level"/>
<feature type="domain" description="PAS" evidence="4">
    <location>
        <begin position="238"/>
        <end position="307"/>
    </location>
</feature>
<dbReference type="SMR" id="C8XJT7"/>
<dbReference type="Gene3D" id="3.30.450.20">
    <property type="entry name" value="PAS domain"/>
    <property type="match status" value="2"/>
</dbReference>
<feature type="binding site" evidence="9">
    <location>
        <position position="283"/>
    </location>
    <ligand>
        <name>FMN</name>
        <dbReference type="ChEBI" id="CHEBI:58210"/>
    </ligand>
</feature>
<keyword evidence="9" id="KW-0547">Nucleotide-binding</keyword>
<evidence type="ECO:0000259" key="4">
    <source>
        <dbReference type="PROSITE" id="PS50112"/>
    </source>
</evidence>
<dbReference type="InterPro" id="IPR011006">
    <property type="entry name" value="CheY-like_superfamily"/>
</dbReference>
<protein>
    <submittedName>
        <fullName evidence="7">Putative PAS/PAC sensor protein</fullName>
    </submittedName>
</protein>
<evidence type="ECO:0000259" key="6">
    <source>
        <dbReference type="PROSITE" id="PS50921"/>
    </source>
</evidence>
<dbReference type="PROSITE" id="PS50921">
    <property type="entry name" value="ANTAR"/>
    <property type="match status" value="1"/>
</dbReference>
<keyword evidence="8" id="KW-1185">Reference proteome</keyword>
<dbReference type="InterPro" id="IPR035965">
    <property type="entry name" value="PAS-like_dom_sf"/>
</dbReference>
<dbReference type="PROSITE" id="PS50113">
    <property type="entry name" value="PAC"/>
    <property type="match status" value="1"/>
</dbReference>
<dbReference type="InParanoid" id="C8XJT7"/>
<dbReference type="eggNOG" id="COG3707">
    <property type="taxonomic scope" value="Bacteria"/>
</dbReference>
<dbReference type="HOGENOM" id="CLU_758272_0_0_11"/>
<dbReference type="KEGG" id="nml:Namu_4361"/>
<dbReference type="SMART" id="SM01012">
    <property type="entry name" value="ANTAR"/>
    <property type="match status" value="1"/>
</dbReference>
<sequence length="365" mass="39305">MKVNRPAERASFGSFVLDAGSARFVGSDELALVLGFAPGDVVLTPAVVLAHLHPDDRLEWQAGLQRCLATGRPVVVNHLLLTAEAEPRPAMTTLTALTEQDRVRAVTGVITDLSDRVRRATEAEIRQAVRAAAATRSEIDQAKGIVMAAFDVDADQAFALLKWHSSQSNRKLRDLATGMIEGLAAANSALPLRRRLSTVFTDMGCPAPSTKGWTVPVTDIGLPPTSGLIPTALLPGILTRAAHDASVAITVADVTAPDQPLVYANPAFERLTGYAAAEVLGRNCRFLQAESGDPHERSAIRSAIANGDAVTTLIRNFRQDGHAFWNEFHLSPVRNGAGRVTHYIGYQLDVTERVERDQQLEQLAS</sequence>
<dbReference type="EMBL" id="CP001737">
    <property type="protein sequence ID" value="ACV80648.1"/>
    <property type="molecule type" value="Genomic_DNA"/>
</dbReference>
<organism evidence="7 8">
    <name type="scientific">Nakamurella multipartita (strain ATCC 700099 / DSM 44233 / CIP 104796 / JCM 9543 / NBRC 105858 / Y-104)</name>
    <name type="common">Microsphaera multipartita</name>
    <dbReference type="NCBI Taxonomy" id="479431"/>
    <lineage>
        <taxon>Bacteria</taxon>
        <taxon>Bacillati</taxon>
        <taxon>Actinomycetota</taxon>
        <taxon>Actinomycetes</taxon>
        <taxon>Nakamurellales</taxon>
        <taxon>Nakamurellaceae</taxon>
        <taxon>Nakamurella</taxon>
    </lineage>
</organism>
<name>C8XJT7_NAKMY</name>
<accession>C8XJT7</accession>
<dbReference type="PANTHER" id="PTHR47429">
    <property type="entry name" value="PROTEIN TWIN LOV 1"/>
    <property type="match status" value="1"/>
</dbReference>
<dbReference type="STRING" id="479431.Namu_4361"/>
<dbReference type="InterPro" id="IPR000014">
    <property type="entry name" value="PAS"/>
</dbReference>
<feature type="binding site" evidence="9">
    <location>
        <position position="285"/>
    </location>
    <ligand>
        <name>FMN</name>
        <dbReference type="ChEBI" id="CHEBI:58210"/>
    </ligand>
</feature>
<evidence type="ECO:0000313" key="8">
    <source>
        <dbReference type="Proteomes" id="UP000002218"/>
    </source>
</evidence>
<evidence type="ECO:0000256" key="3">
    <source>
        <dbReference type="ARBA" id="ARBA00022991"/>
    </source>
</evidence>
<dbReference type="GO" id="GO:0003723">
    <property type="term" value="F:RNA binding"/>
    <property type="evidence" value="ECO:0007669"/>
    <property type="project" value="InterPro"/>
</dbReference>
<dbReference type="SMART" id="SM00086">
    <property type="entry name" value="PAC"/>
    <property type="match status" value="2"/>
</dbReference>
<keyword evidence="3" id="KW-0157">Chromophore</keyword>
<dbReference type="PDBsum" id="6HMJ"/>
<feature type="binding site" evidence="9">
    <location>
        <position position="326"/>
    </location>
    <ligand>
        <name>FMN</name>
        <dbReference type="ChEBI" id="CHEBI:58210"/>
    </ligand>
</feature>
<dbReference type="PANTHER" id="PTHR47429:SF2">
    <property type="entry name" value="PROTEIN TWIN LOV 1"/>
    <property type="match status" value="1"/>
</dbReference>
<evidence type="ECO:0000256" key="2">
    <source>
        <dbReference type="ARBA" id="ARBA00022643"/>
    </source>
</evidence>
<gene>
    <name evidence="7" type="ordered locus">Namu_4361</name>
</gene>
<evidence type="ECO:0000256" key="1">
    <source>
        <dbReference type="ARBA" id="ARBA00022630"/>
    </source>
</evidence>
<feature type="binding site" evidence="9">
    <location>
        <position position="301"/>
    </location>
    <ligand>
        <name>FMN</name>
        <dbReference type="ChEBI" id="CHEBI:58210"/>
    </ligand>
</feature>
<feature type="domain" description="PAC" evidence="5">
    <location>
        <begin position="310"/>
        <end position="362"/>
    </location>
</feature>
<dbReference type="OrthoDB" id="319881at2"/>
<dbReference type="RefSeq" id="WP_015749472.1">
    <property type="nucleotide sequence ID" value="NC_013235.1"/>
</dbReference>
<dbReference type="Pfam" id="PF03861">
    <property type="entry name" value="ANTAR"/>
    <property type="match status" value="1"/>
</dbReference>
<dbReference type="CDD" id="cd00130">
    <property type="entry name" value="PAS"/>
    <property type="match status" value="2"/>
</dbReference>
<feature type="binding site" evidence="9">
    <location>
        <position position="297"/>
    </location>
    <ligand>
        <name>FMN</name>
        <dbReference type="ChEBI" id="CHEBI:58210"/>
    </ligand>
</feature>
<dbReference type="SUPFAM" id="SSF52172">
    <property type="entry name" value="CheY-like"/>
    <property type="match status" value="1"/>
</dbReference>
<keyword evidence="1 9" id="KW-0285">Flavoprotein</keyword>
<evidence type="ECO:0000313" key="7">
    <source>
        <dbReference type="EMBL" id="ACV80648.1"/>
    </source>
</evidence>
<dbReference type="InterPro" id="IPR036388">
    <property type="entry name" value="WH-like_DNA-bd_sf"/>
</dbReference>
<dbReference type="PROSITE" id="PS50112">
    <property type="entry name" value="PAS"/>
    <property type="match status" value="2"/>
</dbReference>
<dbReference type="InterPro" id="IPR000700">
    <property type="entry name" value="PAS-assoc_C"/>
</dbReference>
<evidence type="ECO:0007829" key="9">
    <source>
        <dbReference type="PDB" id="6HMJ"/>
    </source>
</evidence>